<keyword evidence="2" id="KW-1185">Reference proteome</keyword>
<dbReference type="KEGG" id="esa:ESA_01910"/>
<dbReference type="HOGENOM" id="CLU_2733239_0_0_6"/>
<organism evidence="1 2">
    <name type="scientific">Cronobacter sakazakii (strain ATCC BAA-894)</name>
    <name type="common">Enterobacter sakazakii</name>
    <dbReference type="NCBI Taxonomy" id="290339"/>
    <lineage>
        <taxon>Bacteria</taxon>
        <taxon>Pseudomonadati</taxon>
        <taxon>Pseudomonadota</taxon>
        <taxon>Gammaproteobacteria</taxon>
        <taxon>Enterobacterales</taxon>
        <taxon>Enterobacteriaceae</taxon>
        <taxon>Cronobacter</taxon>
    </lineage>
</organism>
<dbReference type="AlphaFoldDB" id="A7MMS5"/>
<evidence type="ECO:0000313" key="2">
    <source>
        <dbReference type="Proteomes" id="UP000000260"/>
    </source>
</evidence>
<dbReference type="EMBL" id="CP000783">
    <property type="protein sequence ID" value="ABU77164.1"/>
    <property type="molecule type" value="Genomic_DNA"/>
</dbReference>
<protein>
    <submittedName>
        <fullName evidence="1">Uncharacterized protein</fullName>
    </submittedName>
</protein>
<sequence>MRPHRRFYPAILCCGVLNALPTFNKLFPKRCSFLRRFCALLYCLFVQPYCRYERAQPNRRYVFARQIPKCEIQEKAPSIFVAVVLK</sequence>
<evidence type="ECO:0000313" key="1">
    <source>
        <dbReference type="EMBL" id="ABU77164.1"/>
    </source>
</evidence>
<proteinExistence type="predicted"/>
<dbReference type="Proteomes" id="UP000000260">
    <property type="component" value="Chromosome"/>
</dbReference>
<name>A7MMS5_CROS8</name>
<gene>
    <name evidence="1" type="ordered locus">ESA_01910</name>
</gene>
<accession>A7MMS5</accession>
<reference evidence="1 2" key="1">
    <citation type="journal article" date="2010" name="PLoS ONE">
        <title>Genome sequence of Cronobacter sakazakii BAA-894 and comparative genomic hybridization analysis with other Cronobacter species.</title>
        <authorList>
            <person name="Kucerova E."/>
            <person name="Clifton S.W."/>
            <person name="Xia X.Q."/>
            <person name="Long F."/>
            <person name="Porwollik S."/>
            <person name="Fulton L."/>
            <person name="Fronick C."/>
            <person name="Minx P."/>
            <person name="Kyung K."/>
            <person name="Warren W."/>
            <person name="Fulton R."/>
            <person name="Feng D."/>
            <person name="Wollam A."/>
            <person name="Shah N."/>
            <person name="Bhonagiri V."/>
            <person name="Nash W.E."/>
            <person name="Hallsworth-Pepin K."/>
            <person name="Wilson R.K."/>
            <person name="McClelland M."/>
            <person name="Forsythe S.J."/>
        </authorList>
    </citation>
    <scope>NUCLEOTIDE SEQUENCE [LARGE SCALE GENOMIC DNA]</scope>
    <source>
        <strain evidence="1 2">ATCC BAA-894</strain>
    </source>
</reference>